<proteinExistence type="predicted"/>
<protein>
    <submittedName>
        <fullName evidence="1">Uncharacterized protein</fullName>
    </submittedName>
</protein>
<organism evidence="1 2">
    <name type="scientific">Trifolium pratense</name>
    <name type="common">Red clover</name>
    <dbReference type="NCBI Taxonomy" id="57577"/>
    <lineage>
        <taxon>Eukaryota</taxon>
        <taxon>Viridiplantae</taxon>
        <taxon>Streptophyta</taxon>
        <taxon>Embryophyta</taxon>
        <taxon>Tracheophyta</taxon>
        <taxon>Spermatophyta</taxon>
        <taxon>Magnoliopsida</taxon>
        <taxon>eudicotyledons</taxon>
        <taxon>Gunneridae</taxon>
        <taxon>Pentapetalae</taxon>
        <taxon>rosids</taxon>
        <taxon>fabids</taxon>
        <taxon>Fabales</taxon>
        <taxon>Fabaceae</taxon>
        <taxon>Papilionoideae</taxon>
        <taxon>50 kb inversion clade</taxon>
        <taxon>NPAAA clade</taxon>
        <taxon>Hologalegina</taxon>
        <taxon>IRL clade</taxon>
        <taxon>Trifolieae</taxon>
        <taxon>Trifolium</taxon>
    </lineage>
</organism>
<accession>A0ACB0JR99</accession>
<name>A0ACB0JR99_TRIPR</name>
<reference evidence="1" key="1">
    <citation type="submission" date="2023-10" db="EMBL/GenBank/DDBJ databases">
        <authorList>
            <person name="Rodriguez Cubillos JULIANA M."/>
            <person name="De Vega J."/>
        </authorList>
    </citation>
    <scope>NUCLEOTIDE SEQUENCE</scope>
</reference>
<keyword evidence="2" id="KW-1185">Reference proteome</keyword>
<dbReference type="EMBL" id="CASHSV030000109">
    <property type="protein sequence ID" value="CAJ2647629.1"/>
    <property type="molecule type" value="Genomic_DNA"/>
</dbReference>
<evidence type="ECO:0000313" key="1">
    <source>
        <dbReference type="EMBL" id="CAJ2647629.1"/>
    </source>
</evidence>
<sequence length="175" mass="19322">MKSIRLSPSSLFIICLCLFNVVVPTLSLKLYEIVCKEARQDESICLHYMLGDYKIVAATTYHELSNHILNLAIFEAVSAQEYIRALAKRIPTNDALKQCGNDFYNDIVVAFLSASSEFNKDPQSAKTNAQAAGDGAASCEKAIQVKGKYDAVVHARNNEMFVLSEVAFLALNHLT</sequence>
<dbReference type="Proteomes" id="UP001177021">
    <property type="component" value="Unassembled WGS sequence"/>
</dbReference>
<evidence type="ECO:0000313" key="2">
    <source>
        <dbReference type="Proteomes" id="UP001177021"/>
    </source>
</evidence>
<comment type="caution">
    <text evidence="1">The sequence shown here is derived from an EMBL/GenBank/DDBJ whole genome shotgun (WGS) entry which is preliminary data.</text>
</comment>
<gene>
    <name evidence="1" type="ORF">MILVUS5_LOCUS16111</name>
</gene>